<dbReference type="GO" id="GO:0006508">
    <property type="term" value="P:proteolysis"/>
    <property type="evidence" value="ECO:0007669"/>
    <property type="project" value="InterPro"/>
</dbReference>
<feature type="chain" id="PRO_5013702029" description="Apple domain-containing protein" evidence="3">
    <location>
        <begin position="19"/>
        <end position="788"/>
    </location>
</feature>
<evidence type="ECO:0000256" key="1">
    <source>
        <dbReference type="ARBA" id="ARBA00022737"/>
    </source>
</evidence>
<dbReference type="EMBL" id="LT854263">
    <property type="protein sequence ID" value="SMR60622.1"/>
    <property type="molecule type" value="Genomic_DNA"/>
</dbReference>
<feature type="domain" description="Apple" evidence="4">
    <location>
        <begin position="400"/>
        <end position="482"/>
    </location>
</feature>
<protein>
    <recommendedName>
        <fullName evidence="4">Apple domain-containing protein</fullName>
    </recommendedName>
</protein>
<feature type="signal peptide" evidence="3">
    <location>
        <begin position="1"/>
        <end position="18"/>
    </location>
</feature>
<feature type="domain" description="Apple" evidence="4">
    <location>
        <begin position="53"/>
        <end position="128"/>
    </location>
</feature>
<dbReference type="CDD" id="cd01100">
    <property type="entry name" value="APPLE_Factor_XI_like"/>
    <property type="match status" value="1"/>
</dbReference>
<dbReference type="PANTHER" id="PTHR33946:SF4">
    <property type="entry name" value="COAGULATION FACTOR XI"/>
    <property type="match status" value="1"/>
</dbReference>
<keyword evidence="1" id="KW-0677">Repeat</keyword>
<proteinExistence type="predicted"/>
<evidence type="ECO:0000313" key="5">
    <source>
        <dbReference type="EMBL" id="SMR60622.1"/>
    </source>
</evidence>
<evidence type="ECO:0000313" key="6">
    <source>
        <dbReference type="Proteomes" id="UP000245764"/>
    </source>
</evidence>
<evidence type="ECO:0000256" key="2">
    <source>
        <dbReference type="ARBA" id="ARBA00023157"/>
    </source>
</evidence>
<name>A0A2H1H488_ZYMTR</name>
<sequence length="788" mass="77645">MAGLRSISLLALAAMANASPQFLPIPIPNPFFNHQSCAQVGSGTQSGAYSINCGVDRIGGDLLIAPLAALSFTECESFCGKYSNCQGFVYNELSQLCSLKSVLNPESLVPFSSTGIIPTTSNGYLSTCAQLGASYKGYNIKCGQSFTGGDLSSEDNKSFSSCVDKCSSLPACVALVFRGDENRCYYKKALGTSSADSLGCVAQNPTKPIPTTTTTTRSTTTSALLPTTTSVALSTTISVALPTTTSVALPTTTSVAVPTTIPVTLPTTVSVSLSTTSLALPTTVSVSLSTTSLALPTTVSVSLPSTTSVALPTTTSVALPTTTSVALPTTTSLALPTTTSVAVPTTTSVVLPTTISVTTPVVPTTIPGAPTTTSAVVIPTTASTTSSTTSAGPAASPGSCQASGSQLGAYTTYCNTDFGGNDLSNAQASSFAACGPICDQTPGCMGFSYVGGNNPGVCYLKSSKAAGNGTPNDGVSSGFKSIATPGSLTTSSAAAGTSQASTSAAGTNSAPAGTTSAAAAPSGACGAVGSGILFGSGYTASCATDFPGSFDSGNSPANSFAACAPLCDARSDCIGYSYVGGVNPGVCYFKSAKGTAQSNPNVDSAFKPSVSVSSSISASLTSVSVSSSISASLTSASVSTVTVSATAIPITTTIFTSATTPAAAAPSGACTAFVGSTFGSGYTAECQTDRAGGDISNAQASSFAGCAPLCDAISGCIGYSFVGGTGAGNCYFKNNKQGASSNSNVDVAFKPSAGSGTTTTAATTTTLPVSLTVTSRLPASTCLCRDEL</sequence>
<evidence type="ECO:0000259" key="4">
    <source>
        <dbReference type="PROSITE" id="PS50948"/>
    </source>
</evidence>
<dbReference type="Pfam" id="PF00024">
    <property type="entry name" value="PAN_1"/>
    <property type="match status" value="1"/>
</dbReference>
<dbReference type="InterPro" id="IPR003609">
    <property type="entry name" value="Pan_app"/>
</dbReference>
<accession>A0A2H1H488</accession>
<dbReference type="SMART" id="SM00223">
    <property type="entry name" value="APPLE"/>
    <property type="match status" value="1"/>
</dbReference>
<dbReference type="GO" id="GO:0005576">
    <property type="term" value="C:extracellular region"/>
    <property type="evidence" value="ECO:0007669"/>
    <property type="project" value="InterPro"/>
</dbReference>
<dbReference type="SUPFAM" id="SSF57414">
    <property type="entry name" value="Hairpin loop containing domain-like"/>
    <property type="match status" value="1"/>
</dbReference>
<dbReference type="Pfam" id="PF14295">
    <property type="entry name" value="PAN_4"/>
    <property type="match status" value="4"/>
</dbReference>
<dbReference type="PROSITE" id="PS50948">
    <property type="entry name" value="PAN"/>
    <property type="match status" value="2"/>
</dbReference>
<dbReference type="Proteomes" id="UP000245764">
    <property type="component" value="Chromosome 11"/>
</dbReference>
<dbReference type="PANTHER" id="PTHR33946">
    <property type="match status" value="1"/>
</dbReference>
<reference evidence="6" key="1">
    <citation type="submission" date="2017-05" db="EMBL/GenBank/DDBJ databases">
        <authorList>
            <person name="Song R."/>
            <person name="Chenine A.L."/>
            <person name="Ruprecht R.M."/>
        </authorList>
    </citation>
    <scope>NUCLEOTIDE SEQUENCE [LARGE SCALE GENOMIC DNA]</scope>
</reference>
<dbReference type="AlphaFoldDB" id="A0A2H1H488"/>
<keyword evidence="2" id="KW-1015">Disulfide bond</keyword>
<organism evidence="5 6">
    <name type="scientific">Zymoseptoria tritici ST99CH_1E4</name>
    <dbReference type="NCBI Taxonomy" id="1276532"/>
    <lineage>
        <taxon>Eukaryota</taxon>
        <taxon>Fungi</taxon>
        <taxon>Dikarya</taxon>
        <taxon>Ascomycota</taxon>
        <taxon>Pezizomycotina</taxon>
        <taxon>Dothideomycetes</taxon>
        <taxon>Dothideomycetidae</taxon>
        <taxon>Mycosphaerellales</taxon>
        <taxon>Mycosphaerellaceae</taxon>
        <taxon>Zymoseptoria</taxon>
    </lineage>
</organism>
<evidence type="ECO:0000256" key="3">
    <source>
        <dbReference type="SAM" id="SignalP"/>
    </source>
</evidence>
<dbReference type="InterPro" id="IPR000177">
    <property type="entry name" value="Apple"/>
</dbReference>
<gene>
    <name evidence="5" type="ORF">ZT1E4_G10587</name>
</gene>
<keyword evidence="3" id="KW-0732">Signal</keyword>
<dbReference type="Gene3D" id="3.50.4.10">
    <property type="entry name" value="Hepatocyte Growth Factor"/>
    <property type="match status" value="5"/>
</dbReference>